<keyword evidence="1" id="KW-0812">Transmembrane</keyword>
<sequence length="251" mass="29419">MEKKKLGITSFGLHVFAMVFMLLDHLWATLLTDQHWMTNVGRLAFPIFAFLIAEGYFRTRNVKKYMGRLFVFALISEIPFNLMTGGGWFYPYHQNVLWTFLIAIVCMIGIDKAKASGRNIAVKIIWILLIVFGGWLAGTITFVDYYGFGVLTVLTFYAFHGKRWWDYFAQIIILYYINVELLGGLYFEVNIFGVTLEIVQQGLALLALPIIWLYNGERGYHKKWWQYFCYAFYPLHMLVLYLVFLLYVTLH</sequence>
<organism evidence="2 3">
    <name type="scientific">Allofournierella massiliensis</name>
    <dbReference type="NCBI Taxonomy" id="1650663"/>
    <lineage>
        <taxon>Bacteria</taxon>
        <taxon>Bacillati</taxon>
        <taxon>Bacillota</taxon>
        <taxon>Clostridia</taxon>
        <taxon>Eubacteriales</taxon>
        <taxon>Oscillospiraceae</taxon>
        <taxon>Allofournierella</taxon>
    </lineage>
</organism>
<proteinExistence type="predicted"/>
<comment type="caution">
    <text evidence="2">The sequence shown here is derived from an EMBL/GenBank/DDBJ whole genome shotgun (WGS) entry which is preliminary data.</text>
</comment>
<evidence type="ECO:0000256" key="1">
    <source>
        <dbReference type="SAM" id="Phobius"/>
    </source>
</evidence>
<dbReference type="STRING" id="1650663.GCA_001486665_00208"/>
<feature type="transmembrane region" description="Helical" evidence="1">
    <location>
        <begin position="7"/>
        <end position="28"/>
    </location>
</feature>
<feature type="transmembrane region" description="Helical" evidence="1">
    <location>
        <begin position="96"/>
        <end position="113"/>
    </location>
</feature>
<feature type="transmembrane region" description="Helical" evidence="1">
    <location>
        <begin position="120"/>
        <end position="137"/>
    </location>
</feature>
<feature type="transmembrane region" description="Helical" evidence="1">
    <location>
        <begin position="69"/>
        <end position="90"/>
    </location>
</feature>
<evidence type="ECO:0000313" key="3">
    <source>
        <dbReference type="Proteomes" id="UP000295184"/>
    </source>
</evidence>
<dbReference type="AlphaFoldDB" id="A0A4V2QCM1"/>
<dbReference type="RefSeq" id="WP_058962740.1">
    <property type="nucleotide sequence ID" value="NZ_CABKVM010000011.1"/>
</dbReference>
<name>A0A4V2QCM1_9FIRM</name>
<gene>
    <name evidence="2" type="ORF">EDD77_103152</name>
</gene>
<dbReference type="Pfam" id="PF05857">
    <property type="entry name" value="TraX"/>
    <property type="match status" value="1"/>
</dbReference>
<dbReference type="EMBL" id="SLUM01000003">
    <property type="protein sequence ID" value="TCL60827.1"/>
    <property type="molecule type" value="Genomic_DNA"/>
</dbReference>
<feature type="transmembrane region" description="Helical" evidence="1">
    <location>
        <begin position="198"/>
        <end position="215"/>
    </location>
</feature>
<dbReference type="GeneID" id="97380570"/>
<keyword evidence="1" id="KW-0472">Membrane</keyword>
<feature type="transmembrane region" description="Helical" evidence="1">
    <location>
        <begin position="40"/>
        <end position="57"/>
    </location>
</feature>
<feature type="transmembrane region" description="Helical" evidence="1">
    <location>
        <begin position="227"/>
        <end position="250"/>
    </location>
</feature>
<dbReference type="InterPro" id="IPR008875">
    <property type="entry name" value="TraX"/>
</dbReference>
<dbReference type="Proteomes" id="UP000295184">
    <property type="component" value="Unassembled WGS sequence"/>
</dbReference>
<protein>
    <submittedName>
        <fullName evidence="2">TraX protein</fullName>
    </submittedName>
</protein>
<evidence type="ECO:0000313" key="2">
    <source>
        <dbReference type="EMBL" id="TCL60827.1"/>
    </source>
</evidence>
<feature type="transmembrane region" description="Helical" evidence="1">
    <location>
        <begin position="167"/>
        <end position="186"/>
    </location>
</feature>
<reference evidence="2 3" key="1">
    <citation type="submission" date="2019-03" db="EMBL/GenBank/DDBJ databases">
        <title>Genomic Encyclopedia of Type Strains, Phase IV (KMG-IV): sequencing the most valuable type-strain genomes for metagenomic binning, comparative biology and taxonomic classification.</title>
        <authorList>
            <person name="Goeker M."/>
        </authorList>
    </citation>
    <scope>NUCLEOTIDE SEQUENCE [LARGE SCALE GENOMIC DNA]</scope>
    <source>
        <strain evidence="2 3">DSM 100451</strain>
    </source>
</reference>
<keyword evidence="1" id="KW-1133">Transmembrane helix</keyword>
<accession>A0A4V2QCM1</accession>